<name>E2B3L3_HARSA</name>
<dbReference type="GO" id="GO:0004016">
    <property type="term" value="F:adenylate cyclase activity"/>
    <property type="evidence" value="ECO:0007669"/>
    <property type="project" value="UniProtKB-EC"/>
</dbReference>
<dbReference type="GO" id="GO:0006171">
    <property type="term" value="P:cAMP biosynthetic process"/>
    <property type="evidence" value="ECO:0007669"/>
    <property type="project" value="UniProtKB-KW"/>
</dbReference>
<proteinExistence type="inferred from homology"/>
<dbReference type="GO" id="GO:0046872">
    <property type="term" value="F:metal ion binding"/>
    <property type="evidence" value="ECO:0007669"/>
    <property type="project" value="UniProtKB-KW"/>
</dbReference>
<keyword evidence="6" id="KW-0479">Metal-binding</keyword>
<keyword evidence="8" id="KW-0067">ATP-binding</keyword>
<evidence type="ECO:0000256" key="9">
    <source>
        <dbReference type="ARBA" id="ARBA00022842"/>
    </source>
</evidence>
<dbReference type="SUPFAM" id="SSF55073">
    <property type="entry name" value="Nucleotide cyclase"/>
    <property type="match status" value="1"/>
</dbReference>
<evidence type="ECO:0000256" key="5">
    <source>
        <dbReference type="ARBA" id="ARBA00022692"/>
    </source>
</evidence>
<feature type="domain" description="Guanylate cyclase" evidence="15">
    <location>
        <begin position="98"/>
        <end position="179"/>
    </location>
</feature>
<evidence type="ECO:0000256" key="8">
    <source>
        <dbReference type="ARBA" id="ARBA00022840"/>
    </source>
</evidence>
<dbReference type="PROSITE" id="PS00452">
    <property type="entry name" value="GUANYLATE_CYCLASE_1"/>
    <property type="match status" value="1"/>
</dbReference>
<evidence type="ECO:0000256" key="4">
    <source>
        <dbReference type="ARBA" id="ARBA00012201"/>
    </source>
</evidence>
<evidence type="ECO:0000313" key="16">
    <source>
        <dbReference type="EMBL" id="EFN89765.1"/>
    </source>
</evidence>
<dbReference type="OrthoDB" id="10261550at2759"/>
<dbReference type="PANTHER" id="PTHR45627:SF8">
    <property type="entry name" value="ADENYLATE CYCLASE TYPE 9"/>
    <property type="match status" value="1"/>
</dbReference>
<dbReference type="InterPro" id="IPR001054">
    <property type="entry name" value="A/G_cyclase"/>
</dbReference>
<keyword evidence="5" id="KW-0812">Transmembrane</keyword>
<organism evidence="17">
    <name type="scientific">Harpegnathos saltator</name>
    <name type="common">Jerdon's jumping ant</name>
    <dbReference type="NCBI Taxonomy" id="610380"/>
    <lineage>
        <taxon>Eukaryota</taxon>
        <taxon>Metazoa</taxon>
        <taxon>Ecdysozoa</taxon>
        <taxon>Arthropoda</taxon>
        <taxon>Hexapoda</taxon>
        <taxon>Insecta</taxon>
        <taxon>Pterygota</taxon>
        <taxon>Neoptera</taxon>
        <taxon>Endopterygota</taxon>
        <taxon>Hymenoptera</taxon>
        <taxon>Apocrita</taxon>
        <taxon>Aculeata</taxon>
        <taxon>Formicoidea</taxon>
        <taxon>Formicidae</taxon>
        <taxon>Ponerinae</taxon>
        <taxon>Ponerini</taxon>
        <taxon>Harpegnathos</taxon>
    </lineage>
</organism>
<evidence type="ECO:0000313" key="17">
    <source>
        <dbReference type="Proteomes" id="UP000008237"/>
    </source>
</evidence>
<dbReference type="PANTHER" id="PTHR45627">
    <property type="entry name" value="ADENYLATE CYCLASE TYPE 1"/>
    <property type="match status" value="1"/>
</dbReference>
<dbReference type="GO" id="GO:0005886">
    <property type="term" value="C:plasma membrane"/>
    <property type="evidence" value="ECO:0007669"/>
    <property type="project" value="TreeGrafter"/>
</dbReference>
<evidence type="ECO:0000256" key="2">
    <source>
        <dbReference type="ARBA" id="ARBA00001946"/>
    </source>
</evidence>
<dbReference type="GO" id="GO:0007189">
    <property type="term" value="P:adenylate cyclase-activating G protein-coupled receptor signaling pathway"/>
    <property type="evidence" value="ECO:0007669"/>
    <property type="project" value="TreeGrafter"/>
</dbReference>
<comment type="similarity">
    <text evidence="14">Belongs to the adenylyl cyclase class-4/guanylyl cyclase family.</text>
</comment>
<comment type="cofactor">
    <cofactor evidence="2">
        <name>Mg(2+)</name>
        <dbReference type="ChEBI" id="CHEBI:18420"/>
    </cofactor>
</comment>
<dbReference type="AlphaFoldDB" id="E2B3L3"/>
<sequence>MILDTEAAVIANFEFLGHTDMDMEEEEGDGDDEIYDANTDTKPNKASIPLLAEDVDTDAEAEVLNELNLTEIEESPPGSIHMEMNSPKGQRLFSPCSTLGDCYYCVSGCPKPWSDHRKCCIKMGLAMIEAIKQFDIERREGVNMRIGVHTGTVLCGIVGTKRFKFDVWSNDVTLANKLESNWKTLSCTLE</sequence>
<dbReference type="InterPro" id="IPR029787">
    <property type="entry name" value="Nucleotide_cyclase"/>
</dbReference>
<evidence type="ECO:0000256" key="1">
    <source>
        <dbReference type="ARBA" id="ARBA00001593"/>
    </source>
</evidence>
<evidence type="ECO:0000256" key="7">
    <source>
        <dbReference type="ARBA" id="ARBA00022741"/>
    </source>
</evidence>
<keyword evidence="7" id="KW-0547">Nucleotide-binding</keyword>
<evidence type="ECO:0000259" key="15">
    <source>
        <dbReference type="PROSITE" id="PS50125"/>
    </source>
</evidence>
<dbReference type="GO" id="GO:0035556">
    <property type="term" value="P:intracellular signal transduction"/>
    <property type="evidence" value="ECO:0007669"/>
    <property type="project" value="InterPro"/>
</dbReference>
<evidence type="ECO:0000256" key="14">
    <source>
        <dbReference type="RuleBase" id="RU000405"/>
    </source>
</evidence>
<dbReference type="Proteomes" id="UP000008237">
    <property type="component" value="Unassembled WGS sequence"/>
</dbReference>
<dbReference type="CDD" id="cd07302">
    <property type="entry name" value="CHD"/>
    <property type="match status" value="1"/>
</dbReference>
<dbReference type="InParanoid" id="E2B3L3"/>
<gene>
    <name evidence="16" type="ORF">EAI_02014</name>
</gene>
<comment type="catalytic activity">
    <reaction evidence="1">
        <text>ATP = 3',5'-cyclic AMP + diphosphate</text>
        <dbReference type="Rhea" id="RHEA:15389"/>
        <dbReference type="ChEBI" id="CHEBI:30616"/>
        <dbReference type="ChEBI" id="CHEBI:33019"/>
        <dbReference type="ChEBI" id="CHEBI:58165"/>
        <dbReference type="EC" id="4.6.1.1"/>
    </reaction>
</comment>
<dbReference type="EC" id="4.6.1.1" evidence="4"/>
<dbReference type="Gene3D" id="3.30.70.1230">
    <property type="entry name" value="Nucleotide cyclase"/>
    <property type="match status" value="1"/>
</dbReference>
<dbReference type="PROSITE" id="PS50125">
    <property type="entry name" value="GUANYLATE_CYCLASE_2"/>
    <property type="match status" value="1"/>
</dbReference>
<keyword evidence="17" id="KW-1185">Reference proteome</keyword>
<keyword evidence="12" id="KW-0472">Membrane</keyword>
<comment type="subcellular location">
    <subcellularLocation>
        <location evidence="3">Membrane</location>
        <topology evidence="3">Multi-pass membrane protein</topology>
    </subcellularLocation>
</comment>
<keyword evidence="9" id="KW-0460">Magnesium</keyword>
<keyword evidence="13 14" id="KW-0456">Lyase</keyword>
<evidence type="ECO:0000256" key="11">
    <source>
        <dbReference type="ARBA" id="ARBA00022998"/>
    </source>
</evidence>
<evidence type="ECO:0000256" key="10">
    <source>
        <dbReference type="ARBA" id="ARBA00022989"/>
    </source>
</evidence>
<evidence type="ECO:0000256" key="12">
    <source>
        <dbReference type="ARBA" id="ARBA00023136"/>
    </source>
</evidence>
<evidence type="ECO:0000256" key="6">
    <source>
        <dbReference type="ARBA" id="ARBA00022723"/>
    </source>
</evidence>
<dbReference type="SMART" id="SM00044">
    <property type="entry name" value="CYCc"/>
    <property type="match status" value="1"/>
</dbReference>
<accession>E2B3L3</accession>
<reference evidence="16 17" key="1">
    <citation type="journal article" date="2010" name="Science">
        <title>Genomic comparison of the ants Camponotus floridanus and Harpegnathos saltator.</title>
        <authorList>
            <person name="Bonasio R."/>
            <person name="Zhang G."/>
            <person name="Ye C."/>
            <person name="Mutti N.S."/>
            <person name="Fang X."/>
            <person name="Qin N."/>
            <person name="Donahue G."/>
            <person name="Yang P."/>
            <person name="Li Q."/>
            <person name="Li C."/>
            <person name="Zhang P."/>
            <person name="Huang Z."/>
            <person name="Berger S.L."/>
            <person name="Reinberg D."/>
            <person name="Wang J."/>
            <person name="Liebig J."/>
        </authorList>
    </citation>
    <scope>NUCLEOTIDE SEQUENCE [LARGE SCALE GENOMIC DNA]</scope>
    <source>
        <strain evidence="16 17">R22 G/1</strain>
    </source>
</reference>
<evidence type="ECO:0000256" key="3">
    <source>
        <dbReference type="ARBA" id="ARBA00004141"/>
    </source>
</evidence>
<dbReference type="STRING" id="610380.E2B3L3"/>
<dbReference type="InterPro" id="IPR018297">
    <property type="entry name" value="A/G_cyclase_CS"/>
</dbReference>
<keyword evidence="10" id="KW-1133">Transmembrane helix</keyword>
<keyword evidence="11" id="KW-0115">cAMP biosynthesis</keyword>
<dbReference type="EMBL" id="GL445346">
    <property type="protein sequence ID" value="EFN89765.1"/>
    <property type="molecule type" value="Genomic_DNA"/>
</dbReference>
<evidence type="ECO:0000256" key="13">
    <source>
        <dbReference type="ARBA" id="ARBA00023239"/>
    </source>
</evidence>
<dbReference type="GO" id="GO:0005524">
    <property type="term" value="F:ATP binding"/>
    <property type="evidence" value="ECO:0007669"/>
    <property type="project" value="UniProtKB-KW"/>
</dbReference>
<dbReference type="Pfam" id="PF00211">
    <property type="entry name" value="Guanylate_cyc"/>
    <property type="match status" value="1"/>
</dbReference>
<protein>
    <recommendedName>
        <fullName evidence="4">adenylate cyclase</fullName>
        <ecNumber evidence="4">4.6.1.1</ecNumber>
    </recommendedName>
</protein>